<name>A0A8K0WZQ2_9PEZI</name>
<evidence type="ECO:0000256" key="1">
    <source>
        <dbReference type="ARBA" id="ARBA00004141"/>
    </source>
</evidence>
<dbReference type="GO" id="GO:0042910">
    <property type="term" value="F:xenobiotic transmembrane transporter activity"/>
    <property type="evidence" value="ECO:0007669"/>
    <property type="project" value="InterPro"/>
</dbReference>
<evidence type="ECO:0000313" key="9">
    <source>
        <dbReference type="Proteomes" id="UP000813385"/>
    </source>
</evidence>
<organism evidence="8 9">
    <name type="scientific">Plectosphaerella cucumerina</name>
    <dbReference type="NCBI Taxonomy" id="40658"/>
    <lineage>
        <taxon>Eukaryota</taxon>
        <taxon>Fungi</taxon>
        <taxon>Dikarya</taxon>
        <taxon>Ascomycota</taxon>
        <taxon>Pezizomycotina</taxon>
        <taxon>Sordariomycetes</taxon>
        <taxon>Hypocreomycetidae</taxon>
        <taxon>Glomerellales</taxon>
        <taxon>Plectosphaerellaceae</taxon>
        <taxon>Plectosphaerella</taxon>
    </lineage>
</organism>
<feature type="transmembrane region" description="Helical" evidence="7">
    <location>
        <begin position="550"/>
        <end position="569"/>
    </location>
</feature>
<keyword evidence="4 7" id="KW-1133">Transmembrane helix</keyword>
<dbReference type="CDD" id="cd13132">
    <property type="entry name" value="MATE_eukaryotic"/>
    <property type="match status" value="1"/>
</dbReference>
<evidence type="ECO:0000256" key="6">
    <source>
        <dbReference type="SAM" id="MobiDB-lite"/>
    </source>
</evidence>
<feature type="transmembrane region" description="Helical" evidence="7">
    <location>
        <begin position="258"/>
        <end position="278"/>
    </location>
</feature>
<dbReference type="GO" id="GO:0015297">
    <property type="term" value="F:antiporter activity"/>
    <property type="evidence" value="ECO:0007669"/>
    <property type="project" value="InterPro"/>
</dbReference>
<feature type="transmembrane region" description="Helical" evidence="7">
    <location>
        <begin position="395"/>
        <end position="416"/>
    </location>
</feature>
<dbReference type="Pfam" id="PF01554">
    <property type="entry name" value="MatE"/>
    <property type="match status" value="2"/>
</dbReference>
<comment type="subcellular location">
    <subcellularLocation>
        <location evidence="1">Membrane</location>
        <topology evidence="1">Multi-pass membrane protein</topology>
    </subcellularLocation>
</comment>
<feature type="transmembrane region" description="Helical" evidence="7">
    <location>
        <begin position="348"/>
        <end position="374"/>
    </location>
</feature>
<feature type="transmembrane region" description="Helical" evidence="7">
    <location>
        <begin position="320"/>
        <end position="342"/>
    </location>
</feature>
<comment type="caution">
    <text evidence="8">The sequence shown here is derived from an EMBL/GenBank/DDBJ whole genome shotgun (WGS) entry which is preliminary data.</text>
</comment>
<keyword evidence="9" id="KW-1185">Reference proteome</keyword>
<keyword evidence="5 7" id="KW-0472">Membrane</keyword>
<dbReference type="PANTHER" id="PTHR11206">
    <property type="entry name" value="MULTIDRUG RESISTANCE PROTEIN"/>
    <property type="match status" value="1"/>
</dbReference>
<evidence type="ECO:0000313" key="8">
    <source>
        <dbReference type="EMBL" id="KAH7353704.1"/>
    </source>
</evidence>
<keyword evidence="3 7" id="KW-0812">Transmembrane</keyword>
<gene>
    <name evidence="8" type="ORF">B0T11DRAFT_231064</name>
</gene>
<feature type="compositionally biased region" description="Basic and acidic residues" evidence="6">
    <location>
        <begin position="138"/>
        <end position="149"/>
    </location>
</feature>
<protein>
    <submittedName>
        <fullName evidence="8">MATE efflux family protein subfamily</fullName>
    </submittedName>
</protein>
<feature type="compositionally biased region" description="Acidic residues" evidence="6">
    <location>
        <begin position="33"/>
        <end position="48"/>
    </location>
</feature>
<dbReference type="NCBIfam" id="TIGR00797">
    <property type="entry name" value="matE"/>
    <property type="match status" value="1"/>
</dbReference>
<comment type="similarity">
    <text evidence="2">Belongs to the multi antimicrobial extrusion (MATE) (TC 2.A.66.1) family.</text>
</comment>
<sequence length="624" mass="67344">MSRIEAIELPSSFVSTAPIAHEILAQDIADCSSSEDEYDADNDDGDDPPEPRLGFHPTGVSFGCGFSTVPVQGPDEHVANPREVEQSLHDEVLLLRDNHILPQREGFRRGSVLRHVFSTTFRDNDEPASERSPLLGPSDEREPETPPPEEIHKQWEEAVASHSIKTTWQREAQTLAFYSSSLIVTFLLHYSVTVGSVLAVGRLGMVELAAVNLATMTASITCYVPVQGLATCLDTLCAQAYGLGHRHLVGLQAQRMTWLLWLLMVPVAVLWWFSGPILRAAVPDAQAADLAALYLRVLILGMPGVAAFESGKRFVGAQGLFRATTCALLISAPLSFLLNYLFVFRAGWGFAGAAAAMAITQNLIPILLVLYVFFIEGSECWGGFSRKAFSNWGPMIKLALPGMIMIEAQFSVLEILTIAAGRLGTAQLAAQSVLVTVTSMSFNIPFPLAIATSTRVANLIGAGLSDAAMVTTRVAIFAALGVGLFNLTIFTTLRTALPRVFTDDAEVIDIVSHVILVCAIMQIFDALAAVSHGILRGIGRQAIGGYANLFSYYAVALPVSLSLAFGAGWKLSGLWAGLVAGLATVSALEMVYLYYANWDTAVLQAKARLHSEEAQTNGHHHHHN</sequence>
<evidence type="ECO:0000256" key="3">
    <source>
        <dbReference type="ARBA" id="ARBA00022692"/>
    </source>
</evidence>
<feature type="transmembrane region" description="Helical" evidence="7">
    <location>
        <begin position="510"/>
        <end position="530"/>
    </location>
</feature>
<feature type="region of interest" description="Disordered" evidence="6">
    <location>
        <begin position="122"/>
        <end position="149"/>
    </location>
</feature>
<evidence type="ECO:0000256" key="7">
    <source>
        <dbReference type="SAM" id="Phobius"/>
    </source>
</evidence>
<evidence type="ECO:0000256" key="5">
    <source>
        <dbReference type="ARBA" id="ARBA00023136"/>
    </source>
</evidence>
<dbReference type="OrthoDB" id="2126698at2759"/>
<reference evidence="8" key="1">
    <citation type="journal article" date="2021" name="Nat. Commun.">
        <title>Genetic determinants of endophytism in the Arabidopsis root mycobiome.</title>
        <authorList>
            <person name="Mesny F."/>
            <person name="Miyauchi S."/>
            <person name="Thiergart T."/>
            <person name="Pickel B."/>
            <person name="Atanasova L."/>
            <person name="Karlsson M."/>
            <person name="Huettel B."/>
            <person name="Barry K.W."/>
            <person name="Haridas S."/>
            <person name="Chen C."/>
            <person name="Bauer D."/>
            <person name="Andreopoulos W."/>
            <person name="Pangilinan J."/>
            <person name="LaButti K."/>
            <person name="Riley R."/>
            <person name="Lipzen A."/>
            <person name="Clum A."/>
            <person name="Drula E."/>
            <person name="Henrissat B."/>
            <person name="Kohler A."/>
            <person name="Grigoriev I.V."/>
            <person name="Martin F.M."/>
            <person name="Hacquard S."/>
        </authorList>
    </citation>
    <scope>NUCLEOTIDE SEQUENCE</scope>
    <source>
        <strain evidence="8">MPI-CAGE-AT-0016</strain>
    </source>
</reference>
<proteinExistence type="inferred from homology"/>
<dbReference type="EMBL" id="JAGPXD010000005">
    <property type="protein sequence ID" value="KAH7353704.1"/>
    <property type="molecule type" value="Genomic_DNA"/>
</dbReference>
<dbReference type="InterPro" id="IPR045069">
    <property type="entry name" value="MATE_euk"/>
</dbReference>
<feature type="transmembrane region" description="Helical" evidence="7">
    <location>
        <begin position="290"/>
        <end position="308"/>
    </location>
</feature>
<feature type="transmembrane region" description="Helical" evidence="7">
    <location>
        <begin position="428"/>
        <end position="450"/>
    </location>
</feature>
<dbReference type="InterPro" id="IPR002528">
    <property type="entry name" value="MATE_fam"/>
</dbReference>
<feature type="transmembrane region" description="Helical" evidence="7">
    <location>
        <begin position="213"/>
        <end position="237"/>
    </location>
</feature>
<evidence type="ECO:0000256" key="4">
    <source>
        <dbReference type="ARBA" id="ARBA00022989"/>
    </source>
</evidence>
<feature type="transmembrane region" description="Helical" evidence="7">
    <location>
        <begin position="175"/>
        <end position="201"/>
    </location>
</feature>
<accession>A0A8K0WZQ2</accession>
<feature type="transmembrane region" description="Helical" evidence="7">
    <location>
        <begin position="470"/>
        <end position="490"/>
    </location>
</feature>
<dbReference type="GO" id="GO:0016020">
    <property type="term" value="C:membrane"/>
    <property type="evidence" value="ECO:0007669"/>
    <property type="project" value="UniProtKB-SubCell"/>
</dbReference>
<evidence type="ECO:0000256" key="2">
    <source>
        <dbReference type="ARBA" id="ARBA00010199"/>
    </source>
</evidence>
<dbReference type="GO" id="GO:1990961">
    <property type="term" value="P:xenobiotic detoxification by transmembrane export across the plasma membrane"/>
    <property type="evidence" value="ECO:0007669"/>
    <property type="project" value="InterPro"/>
</dbReference>
<dbReference type="Proteomes" id="UP000813385">
    <property type="component" value="Unassembled WGS sequence"/>
</dbReference>
<feature type="region of interest" description="Disordered" evidence="6">
    <location>
        <begin position="30"/>
        <end position="59"/>
    </location>
</feature>
<feature type="transmembrane region" description="Helical" evidence="7">
    <location>
        <begin position="575"/>
        <end position="596"/>
    </location>
</feature>
<dbReference type="AlphaFoldDB" id="A0A8K0WZQ2"/>